<keyword evidence="5" id="KW-0560">Oxidoreductase</keyword>
<organism evidence="9 10">
    <name type="scientific">Glacieibacterium frigidum</name>
    <dbReference type="NCBI Taxonomy" id="2593303"/>
    <lineage>
        <taxon>Bacteria</taxon>
        <taxon>Pseudomonadati</taxon>
        <taxon>Pseudomonadota</taxon>
        <taxon>Alphaproteobacteria</taxon>
        <taxon>Sphingomonadales</taxon>
        <taxon>Sphingosinicellaceae</taxon>
        <taxon>Glacieibacterium</taxon>
    </lineage>
</organism>
<evidence type="ECO:0000256" key="5">
    <source>
        <dbReference type="ARBA" id="ARBA00023002"/>
    </source>
</evidence>
<protein>
    <recommendedName>
        <fullName evidence="2">NADH:ubiquinone reductase (non-electrogenic)</fullName>
        <ecNumber evidence="2">1.6.5.9</ecNumber>
    </recommendedName>
</protein>
<dbReference type="PANTHER" id="PTHR43706:SF47">
    <property type="entry name" value="EXTERNAL NADH-UBIQUINONE OXIDOREDUCTASE 1, MITOCHONDRIAL-RELATED"/>
    <property type="match status" value="1"/>
</dbReference>
<proteinExistence type="inferred from homology"/>
<dbReference type="EMBL" id="VJWA01000001">
    <property type="protein sequence ID" value="TRW17529.1"/>
    <property type="molecule type" value="Genomic_DNA"/>
</dbReference>
<dbReference type="InterPro" id="IPR023753">
    <property type="entry name" value="FAD/NAD-binding_dom"/>
</dbReference>
<dbReference type="Gene3D" id="3.50.50.100">
    <property type="match status" value="1"/>
</dbReference>
<keyword evidence="10" id="KW-1185">Reference proteome</keyword>
<accession>A0A552UH33</accession>
<name>A0A552UH33_9SPHN</name>
<dbReference type="OrthoDB" id="9781621at2"/>
<evidence type="ECO:0000259" key="8">
    <source>
        <dbReference type="Pfam" id="PF07992"/>
    </source>
</evidence>
<feature type="domain" description="FAD/NAD(P)-binding" evidence="8">
    <location>
        <begin position="5"/>
        <end position="324"/>
    </location>
</feature>
<dbReference type="PRINTS" id="PR00368">
    <property type="entry name" value="FADPNR"/>
</dbReference>
<dbReference type="GO" id="GO:0050136">
    <property type="term" value="F:NADH dehydrogenase (quinone) (non-electrogenic) activity"/>
    <property type="evidence" value="ECO:0007669"/>
    <property type="project" value="UniProtKB-EC"/>
</dbReference>
<comment type="similarity">
    <text evidence="1">Belongs to the NADH dehydrogenase family.</text>
</comment>
<evidence type="ECO:0000313" key="10">
    <source>
        <dbReference type="Proteomes" id="UP000317894"/>
    </source>
</evidence>
<reference evidence="9 10" key="1">
    <citation type="submission" date="2019-07" db="EMBL/GenBank/DDBJ databases">
        <title>Novel species isolated from glacier.</title>
        <authorList>
            <person name="Liu Q."/>
            <person name="Xin Y.-H."/>
        </authorList>
    </citation>
    <scope>NUCLEOTIDE SEQUENCE [LARGE SCALE GENOMIC DNA]</scope>
    <source>
        <strain evidence="9 10">LB1R16</strain>
    </source>
</reference>
<dbReference type="EC" id="1.6.5.9" evidence="2"/>
<keyword evidence="6" id="KW-0520">NAD</keyword>
<dbReference type="RefSeq" id="WP_143555074.1">
    <property type="nucleotide sequence ID" value="NZ_VJWA01000001.1"/>
</dbReference>
<comment type="catalytic activity">
    <reaction evidence="7">
        <text>a quinone + NADH + H(+) = a quinol + NAD(+)</text>
        <dbReference type="Rhea" id="RHEA:46160"/>
        <dbReference type="ChEBI" id="CHEBI:15378"/>
        <dbReference type="ChEBI" id="CHEBI:24646"/>
        <dbReference type="ChEBI" id="CHEBI:57540"/>
        <dbReference type="ChEBI" id="CHEBI:57945"/>
        <dbReference type="ChEBI" id="CHEBI:132124"/>
        <dbReference type="EC" id="1.6.5.9"/>
    </reaction>
</comment>
<dbReference type="Proteomes" id="UP000317894">
    <property type="component" value="Unassembled WGS sequence"/>
</dbReference>
<dbReference type="PRINTS" id="PR00411">
    <property type="entry name" value="PNDRDTASEI"/>
</dbReference>
<dbReference type="Pfam" id="PF07992">
    <property type="entry name" value="Pyr_redox_2"/>
    <property type="match status" value="1"/>
</dbReference>
<evidence type="ECO:0000256" key="2">
    <source>
        <dbReference type="ARBA" id="ARBA00012637"/>
    </source>
</evidence>
<evidence type="ECO:0000256" key="1">
    <source>
        <dbReference type="ARBA" id="ARBA00005272"/>
    </source>
</evidence>
<dbReference type="InterPro" id="IPR045024">
    <property type="entry name" value="NDH-2"/>
</dbReference>
<keyword evidence="3" id="KW-0285">Flavoprotein</keyword>
<dbReference type="InterPro" id="IPR036188">
    <property type="entry name" value="FAD/NAD-bd_sf"/>
</dbReference>
<evidence type="ECO:0000256" key="6">
    <source>
        <dbReference type="ARBA" id="ARBA00023027"/>
    </source>
</evidence>
<keyword evidence="4" id="KW-0274">FAD</keyword>
<gene>
    <name evidence="9" type="ORF">FMM06_05085</name>
</gene>
<evidence type="ECO:0000313" key="9">
    <source>
        <dbReference type="EMBL" id="TRW17529.1"/>
    </source>
</evidence>
<evidence type="ECO:0000256" key="3">
    <source>
        <dbReference type="ARBA" id="ARBA00022630"/>
    </source>
</evidence>
<dbReference type="AlphaFoldDB" id="A0A552UH33"/>
<dbReference type="PANTHER" id="PTHR43706">
    <property type="entry name" value="NADH DEHYDROGENASE"/>
    <property type="match status" value="1"/>
</dbReference>
<dbReference type="SUPFAM" id="SSF51905">
    <property type="entry name" value="FAD/NAD(P)-binding domain"/>
    <property type="match status" value="1"/>
</dbReference>
<evidence type="ECO:0000256" key="4">
    <source>
        <dbReference type="ARBA" id="ARBA00022827"/>
    </source>
</evidence>
<sequence>MSKHHVVIVGAGFGGLAAARGLRRDDVRVTIIDKQNHHLFQPLLYQVATAGLSPAEIAAPIRTIVKDHGNTSVLLDEVCGVDVATRRVRLASGATVEYDSLILATGARHSYFGNDAWEAHAPGIKTLDDAVRVRRSILIAMERAETLRQENIGERMDFLTFVVIGGGPTGVEMAGAISELTRHAAEMDFRHITPKCLRIVLIEAGPRLLATFPEALGEAAQQSLEQLGVEVRLNSRVEQISAGSVTVSGNMLRAATIVWAAGVQASRAAAWLGVTGDRAGRVAVDPDMSVPGCPGVYAVGDTASIARADGRPVPGIAPAAKQQGGYVASVVAARIAGAAPPPPFRYRDHGNLATIGRKRAVADFGRVRLSGFPAWLLWSTSHIYFLVGFRSRVTVGLHWLWSYLTFERGARLITGLADMPDSIAVPQQRAA</sequence>
<comment type="caution">
    <text evidence="9">The sequence shown here is derived from an EMBL/GenBank/DDBJ whole genome shotgun (WGS) entry which is preliminary data.</text>
</comment>
<evidence type="ECO:0000256" key="7">
    <source>
        <dbReference type="ARBA" id="ARBA00047599"/>
    </source>
</evidence>